<dbReference type="InterPro" id="IPR006059">
    <property type="entry name" value="SBP"/>
</dbReference>
<keyword evidence="4 7" id="KW-0732">Signal</keyword>
<comment type="similarity">
    <text evidence="2">Belongs to the bacterial solute-binding protein 1 family.</text>
</comment>
<dbReference type="AlphaFoldDB" id="A0A4U0QC66"/>
<evidence type="ECO:0000256" key="7">
    <source>
        <dbReference type="SAM" id="SignalP"/>
    </source>
</evidence>
<feature type="signal peptide" evidence="7">
    <location>
        <begin position="1"/>
        <end position="15"/>
    </location>
</feature>
<evidence type="ECO:0000256" key="1">
    <source>
        <dbReference type="ARBA" id="ARBA00004418"/>
    </source>
</evidence>
<proteinExistence type="inferred from homology"/>
<dbReference type="Proteomes" id="UP000310016">
    <property type="component" value="Unassembled WGS sequence"/>
</dbReference>
<reference evidence="8 9" key="1">
    <citation type="submission" date="2019-04" db="EMBL/GenBank/DDBJ databases">
        <title>Chitiniphilus eburnea sp. nov., a novel chitinolytic bacterium isolated from aquaculture sludge.</title>
        <authorList>
            <person name="Sheng M."/>
        </authorList>
    </citation>
    <scope>NUCLEOTIDE SEQUENCE [LARGE SCALE GENOMIC DNA]</scope>
    <source>
        <strain evidence="8 9">HX-2-15</strain>
    </source>
</reference>
<evidence type="ECO:0000256" key="5">
    <source>
        <dbReference type="ARBA" id="ARBA00049629"/>
    </source>
</evidence>
<keyword evidence="3" id="KW-0813">Transport</keyword>
<protein>
    <recommendedName>
        <fullName evidence="6">Probable sugar-binding periplasmic protein</fullName>
    </recommendedName>
</protein>
<organism evidence="8 9">
    <name type="scientific">Chitiniphilus eburneus</name>
    <dbReference type="NCBI Taxonomy" id="2571148"/>
    <lineage>
        <taxon>Bacteria</taxon>
        <taxon>Pseudomonadati</taxon>
        <taxon>Pseudomonadota</taxon>
        <taxon>Betaproteobacteria</taxon>
        <taxon>Neisseriales</taxon>
        <taxon>Chitinibacteraceae</taxon>
        <taxon>Chitiniphilus</taxon>
    </lineage>
</organism>
<evidence type="ECO:0000256" key="4">
    <source>
        <dbReference type="ARBA" id="ARBA00022729"/>
    </source>
</evidence>
<dbReference type="OrthoDB" id="5580590at2"/>
<dbReference type="RefSeq" id="WP_136771525.1">
    <property type="nucleotide sequence ID" value="NZ_SUMF01000001.1"/>
</dbReference>
<comment type="function">
    <text evidence="5">Part of a binding-protein-dependent transport system for a sugar.</text>
</comment>
<dbReference type="GO" id="GO:0042597">
    <property type="term" value="C:periplasmic space"/>
    <property type="evidence" value="ECO:0007669"/>
    <property type="project" value="UniProtKB-SubCell"/>
</dbReference>
<name>A0A4U0QC66_9NEIS</name>
<accession>A0A4U0QC66</accession>
<sequence>MVAGALLWVAASAHAAQTLDVLHWWTSISERQAANSLATALAGEQITWRDAAIPGGAGVGAFKVLKSRVLSGHAPDVAQLIGPTIGDWAQLGLLLELDDVATDEDWQTAFFPTVWKLSRFQRHVVAVPVGIHRINNLYYRPEVFAEFGLLPPRNWAEFERVAAHLQRAGITPLAQSSEPWQVATLFETLLLAETGPAFYRQLLRQRDPNDWLDARVRRALERLRSLKRWMPQPLAQRSWDEMARGFARGDAAMWVMGDWARGELNSFGLEVDRHFGCAAVPGTAGMHLYSVDTFAMLSDDYGKQRQQEAFARLAASVPVQLTYNRIKGSVPVRRDIDPAQLDPCSRQSWQTFGQGEAVQAPSIVHRMATDEGMKDAIIAQVHRYFSEDQIPATEVQRRLAAISKALK</sequence>
<dbReference type="SUPFAM" id="SSF53850">
    <property type="entry name" value="Periplasmic binding protein-like II"/>
    <property type="match status" value="1"/>
</dbReference>
<comment type="subcellular location">
    <subcellularLocation>
        <location evidence="1">Periplasm</location>
    </subcellularLocation>
</comment>
<evidence type="ECO:0000256" key="2">
    <source>
        <dbReference type="ARBA" id="ARBA00008520"/>
    </source>
</evidence>
<dbReference type="Pfam" id="PF01547">
    <property type="entry name" value="SBP_bac_1"/>
    <property type="match status" value="1"/>
</dbReference>
<dbReference type="PANTHER" id="PTHR43649:SF28">
    <property type="entry name" value="BINDING PROTEIN COMPONENT OF ABC SUGAR TRANSPORTER-RELATED"/>
    <property type="match status" value="1"/>
</dbReference>
<evidence type="ECO:0000313" key="8">
    <source>
        <dbReference type="EMBL" id="TJZ79011.1"/>
    </source>
</evidence>
<dbReference type="PANTHER" id="PTHR43649">
    <property type="entry name" value="ARABINOSE-BINDING PROTEIN-RELATED"/>
    <property type="match status" value="1"/>
</dbReference>
<dbReference type="Gene3D" id="3.40.190.10">
    <property type="entry name" value="Periplasmic binding protein-like II"/>
    <property type="match status" value="2"/>
</dbReference>
<gene>
    <name evidence="8" type="ORF">FAZ21_01625</name>
</gene>
<evidence type="ECO:0000313" key="9">
    <source>
        <dbReference type="Proteomes" id="UP000310016"/>
    </source>
</evidence>
<keyword evidence="9" id="KW-1185">Reference proteome</keyword>
<dbReference type="InterPro" id="IPR050490">
    <property type="entry name" value="Bact_solute-bd_prot1"/>
</dbReference>
<comment type="caution">
    <text evidence="8">The sequence shown here is derived from an EMBL/GenBank/DDBJ whole genome shotgun (WGS) entry which is preliminary data.</text>
</comment>
<dbReference type="EMBL" id="SUMF01000001">
    <property type="protein sequence ID" value="TJZ79011.1"/>
    <property type="molecule type" value="Genomic_DNA"/>
</dbReference>
<evidence type="ECO:0000256" key="3">
    <source>
        <dbReference type="ARBA" id="ARBA00022448"/>
    </source>
</evidence>
<feature type="chain" id="PRO_5020279087" description="Probable sugar-binding periplasmic protein" evidence="7">
    <location>
        <begin position="16"/>
        <end position="407"/>
    </location>
</feature>
<evidence type="ECO:0000256" key="6">
    <source>
        <dbReference type="ARBA" id="ARBA00049753"/>
    </source>
</evidence>